<dbReference type="GO" id="GO:0003700">
    <property type="term" value="F:DNA-binding transcription factor activity"/>
    <property type="evidence" value="ECO:0007669"/>
    <property type="project" value="InterPro"/>
</dbReference>
<sequence>MSRSSVSMLSCPNSTFGFNKHCFKKTTEEVRKFSHKIETESSEFARGKKLRWLELFRKEVTVSDLTRLVVPKKDALKYFPPVEGDKSDIDLQIVDEHFKVWNIRFSYRKQSGGAFKLTTHWPQFAKEKNLVPKDVIIFYGPLGLGELYAVHIARHQRQADSCFDACLDLNLHPEECFDACVGPCFNVNHGLQLDLDRRFGDHSTITGKRKIDASGENYGADGKKIKLLGMVLYCQNDTA</sequence>
<dbReference type="GO" id="GO:0003677">
    <property type="term" value="F:DNA binding"/>
    <property type="evidence" value="ECO:0007669"/>
    <property type="project" value="UniProtKB-KW"/>
</dbReference>
<dbReference type="CDD" id="cd10017">
    <property type="entry name" value="B3_DNA"/>
    <property type="match status" value="1"/>
</dbReference>
<dbReference type="PROSITE" id="PS50863">
    <property type="entry name" value="B3"/>
    <property type="match status" value="1"/>
</dbReference>
<feature type="domain" description="TF-B3" evidence="6">
    <location>
        <begin position="53"/>
        <end position="156"/>
    </location>
</feature>
<dbReference type="AlphaFoldDB" id="A0AAN8W7F3"/>
<gene>
    <name evidence="7" type="ORF">RJ641_001002</name>
</gene>
<comment type="subcellular location">
    <subcellularLocation>
        <location evidence="1">Nucleus</location>
    </subcellularLocation>
</comment>
<proteinExistence type="predicted"/>
<keyword evidence="5" id="KW-0539">Nucleus</keyword>
<dbReference type="Proteomes" id="UP001370490">
    <property type="component" value="Unassembled WGS sequence"/>
</dbReference>
<protein>
    <submittedName>
        <fullName evidence="7">B3 DNA binding domain</fullName>
    </submittedName>
</protein>
<dbReference type="InterPro" id="IPR003340">
    <property type="entry name" value="B3_DNA-bd"/>
</dbReference>
<dbReference type="SMART" id="SM01019">
    <property type="entry name" value="B3"/>
    <property type="match status" value="1"/>
</dbReference>
<dbReference type="InterPro" id="IPR044800">
    <property type="entry name" value="LEC2-like"/>
</dbReference>
<organism evidence="7 8">
    <name type="scientific">Dillenia turbinata</name>
    <dbReference type="NCBI Taxonomy" id="194707"/>
    <lineage>
        <taxon>Eukaryota</taxon>
        <taxon>Viridiplantae</taxon>
        <taxon>Streptophyta</taxon>
        <taxon>Embryophyta</taxon>
        <taxon>Tracheophyta</taxon>
        <taxon>Spermatophyta</taxon>
        <taxon>Magnoliopsida</taxon>
        <taxon>eudicotyledons</taxon>
        <taxon>Gunneridae</taxon>
        <taxon>Pentapetalae</taxon>
        <taxon>Dilleniales</taxon>
        <taxon>Dilleniaceae</taxon>
        <taxon>Dillenia</taxon>
    </lineage>
</organism>
<evidence type="ECO:0000313" key="7">
    <source>
        <dbReference type="EMBL" id="KAK6947529.1"/>
    </source>
</evidence>
<accession>A0AAN8W7F3</accession>
<dbReference type="GO" id="GO:0005634">
    <property type="term" value="C:nucleus"/>
    <property type="evidence" value="ECO:0007669"/>
    <property type="project" value="UniProtKB-SubCell"/>
</dbReference>
<evidence type="ECO:0000313" key="8">
    <source>
        <dbReference type="Proteomes" id="UP001370490"/>
    </source>
</evidence>
<evidence type="ECO:0000256" key="2">
    <source>
        <dbReference type="ARBA" id="ARBA00023015"/>
    </source>
</evidence>
<dbReference type="SUPFAM" id="SSF101936">
    <property type="entry name" value="DNA-binding pseudobarrel domain"/>
    <property type="match status" value="1"/>
</dbReference>
<keyword evidence="8" id="KW-1185">Reference proteome</keyword>
<keyword evidence="2" id="KW-0805">Transcription regulation</keyword>
<dbReference type="Gene3D" id="2.40.330.10">
    <property type="entry name" value="DNA-binding pseudobarrel domain"/>
    <property type="match status" value="1"/>
</dbReference>
<dbReference type="InterPro" id="IPR015300">
    <property type="entry name" value="DNA-bd_pseudobarrel_sf"/>
</dbReference>
<dbReference type="PANTHER" id="PTHR31140">
    <property type="entry name" value="B3 DOMAIN-CONTAINING TRANSCRIPTION FACTOR ABI3"/>
    <property type="match status" value="1"/>
</dbReference>
<keyword evidence="3" id="KW-0238">DNA-binding</keyword>
<dbReference type="EMBL" id="JBAMMX010000001">
    <property type="protein sequence ID" value="KAK6947529.1"/>
    <property type="molecule type" value="Genomic_DNA"/>
</dbReference>
<dbReference type="Pfam" id="PF02362">
    <property type="entry name" value="B3"/>
    <property type="match status" value="1"/>
</dbReference>
<evidence type="ECO:0000256" key="1">
    <source>
        <dbReference type="ARBA" id="ARBA00004123"/>
    </source>
</evidence>
<evidence type="ECO:0000256" key="4">
    <source>
        <dbReference type="ARBA" id="ARBA00023163"/>
    </source>
</evidence>
<keyword evidence="4" id="KW-0804">Transcription</keyword>
<evidence type="ECO:0000256" key="3">
    <source>
        <dbReference type="ARBA" id="ARBA00023125"/>
    </source>
</evidence>
<reference evidence="7 8" key="1">
    <citation type="submission" date="2023-12" db="EMBL/GenBank/DDBJ databases">
        <title>A high-quality genome assembly for Dillenia turbinata (Dilleniales).</title>
        <authorList>
            <person name="Chanderbali A."/>
        </authorList>
    </citation>
    <scope>NUCLEOTIDE SEQUENCE [LARGE SCALE GENOMIC DNA]</scope>
    <source>
        <strain evidence="7">LSX21</strain>
        <tissue evidence="7">Leaf</tissue>
    </source>
</reference>
<dbReference type="PANTHER" id="PTHR31140:SF58">
    <property type="entry name" value="DNA-BINDING PROTEIN RAV1"/>
    <property type="match status" value="1"/>
</dbReference>
<evidence type="ECO:0000259" key="6">
    <source>
        <dbReference type="PROSITE" id="PS50863"/>
    </source>
</evidence>
<comment type="caution">
    <text evidence="7">The sequence shown here is derived from an EMBL/GenBank/DDBJ whole genome shotgun (WGS) entry which is preliminary data.</text>
</comment>
<name>A0AAN8W7F3_9MAGN</name>
<evidence type="ECO:0000256" key="5">
    <source>
        <dbReference type="ARBA" id="ARBA00023242"/>
    </source>
</evidence>